<name>A0A1F8EC81_9BACT</name>
<reference evidence="1 2" key="1">
    <citation type="journal article" date="2016" name="Nat. Commun.">
        <title>Thousands of microbial genomes shed light on interconnected biogeochemical processes in an aquifer system.</title>
        <authorList>
            <person name="Anantharaman K."/>
            <person name="Brown C.T."/>
            <person name="Hug L.A."/>
            <person name="Sharon I."/>
            <person name="Castelle C.J."/>
            <person name="Probst A.J."/>
            <person name="Thomas B.C."/>
            <person name="Singh A."/>
            <person name="Wilkins M.J."/>
            <person name="Karaoz U."/>
            <person name="Brodie E.L."/>
            <person name="Williams K.H."/>
            <person name="Hubbard S.S."/>
            <person name="Banfield J.F."/>
        </authorList>
    </citation>
    <scope>NUCLEOTIDE SEQUENCE [LARGE SCALE GENOMIC DNA]</scope>
</reference>
<organism evidence="1 2">
    <name type="scientific">Candidatus Yanofskybacteria bacterium RIFCSPHIGHO2_01_FULL_41_26</name>
    <dbReference type="NCBI Taxonomy" id="1802661"/>
    <lineage>
        <taxon>Bacteria</taxon>
        <taxon>Candidatus Yanofskyibacteriota</taxon>
    </lineage>
</organism>
<dbReference type="EMBL" id="MGJB01000015">
    <property type="protein sequence ID" value="OGM98476.1"/>
    <property type="molecule type" value="Genomic_DNA"/>
</dbReference>
<dbReference type="AlphaFoldDB" id="A0A1F8EC81"/>
<sequence length="86" mass="9644">MMVSHNLWACELMAKACKRNHLGRSDSNPSIQLYSHTLPDGRVFTEFVQGVASVRSGVLIFVAFKDEQGNVVKESLWKESSMKSEV</sequence>
<comment type="caution">
    <text evidence="1">The sequence shown here is derived from an EMBL/GenBank/DDBJ whole genome shotgun (WGS) entry which is preliminary data.</text>
</comment>
<gene>
    <name evidence="1" type="ORF">A2649_02780</name>
</gene>
<proteinExistence type="predicted"/>
<accession>A0A1F8EC81</accession>
<dbReference type="STRING" id="1802661.A2649_02780"/>
<protein>
    <submittedName>
        <fullName evidence="1">Uncharacterized protein</fullName>
    </submittedName>
</protein>
<dbReference type="Proteomes" id="UP000176893">
    <property type="component" value="Unassembled WGS sequence"/>
</dbReference>
<evidence type="ECO:0000313" key="2">
    <source>
        <dbReference type="Proteomes" id="UP000176893"/>
    </source>
</evidence>
<evidence type="ECO:0000313" key="1">
    <source>
        <dbReference type="EMBL" id="OGM98476.1"/>
    </source>
</evidence>